<feature type="region of interest" description="Disordered" evidence="2">
    <location>
        <begin position="113"/>
        <end position="133"/>
    </location>
</feature>
<dbReference type="PROSITE" id="PS50966">
    <property type="entry name" value="ZF_SWIM"/>
    <property type="match status" value="1"/>
</dbReference>
<dbReference type="Pfam" id="PF18944">
    <property type="entry name" value="DUF5691"/>
    <property type="match status" value="1"/>
</dbReference>
<keyword evidence="1" id="KW-0863">Zinc-finger</keyword>
<keyword evidence="1" id="KW-0862">Zinc</keyword>
<reference evidence="4" key="1">
    <citation type="submission" date="2021-01" db="EMBL/GenBank/DDBJ databases">
        <title>Whole genome shotgun sequence of Actinoplanes nipponensis NBRC 14063.</title>
        <authorList>
            <person name="Komaki H."/>
            <person name="Tamura T."/>
        </authorList>
    </citation>
    <scope>NUCLEOTIDE SEQUENCE</scope>
    <source>
        <strain evidence="4">NBRC 14063</strain>
    </source>
</reference>
<proteinExistence type="predicted"/>
<evidence type="ECO:0000259" key="3">
    <source>
        <dbReference type="PROSITE" id="PS50966"/>
    </source>
</evidence>
<evidence type="ECO:0000256" key="2">
    <source>
        <dbReference type="SAM" id="MobiDB-lite"/>
    </source>
</evidence>
<dbReference type="Proteomes" id="UP000647172">
    <property type="component" value="Unassembled WGS sequence"/>
</dbReference>
<evidence type="ECO:0000313" key="4">
    <source>
        <dbReference type="EMBL" id="GIE48046.1"/>
    </source>
</evidence>
<keyword evidence="1" id="KW-0479">Metal-binding</keyword>
<evidence type="ECO:0000313" key="5">
    <source>
        <dbReference type="Proteomes" id="UP000647172"/>
    </source>
</evidence>
<keyword evidence="5" id="KW-1185">Reference proteome</keyword>
<dbReference type="AlphaFoldDB" id="A0A919JF54"/>
<feature type="compositionally biased region" description="Low complexity" evidence="2">
    <location>
        <begin position="113"/>
        <end position="124"/>
    </location>
</feature>
<dbReference type="GO" id="GO:0008270">
    <property type="term" value="F:zinc ion binding"/>
    <property type="evidence" value="ECO:0007669"/>
    <property type="project" value="UniProtKB-KW"/>
</dbReference>
<evidence type="ECO:0000256" key="1">
    <source>
        <dbReference type="PROSITE-ProRule" id="PRU00325"/>
    </source>
</evidence>
<protein>
    <recommendedName>
        <fullName evidence="3">SWIM-type domain-containing protein</fullName>
    </recommendedName>
</protein>
<feature type="domain" description="SWIM-type" evidence="3">
    <location>
        <begin position="55"/>
        <end position="88"/>
    </location>
</feature>
<organism evidence="4 5">
    <name type="scientific">Actinoplanes nipponensis</name>
    <dbReference type="NCBI Taxonomy" id="135950"/>
    <lineage>
        <taxon>Bacteria</taxon>
        <taxon>Bacillati</taxon>
        <taxon>Actinomycetota</taxon>
        <taxon>Actinomycetes</taxon>
        <taxon>Micromonosporales</taxon>
        <taxon>Micromonosporaceae</taxon>
        <taxon>Actinoplanes</taxon>
    </lineage>
</organism>
<accession>A0A919JF54</accession>
<dbReference type="InterPro" id="IPR043746">
    <property type="entry name" value="DUF5691"/>
</dbReference>
<sequence>MPVERWSVAHVTALAPDPGSLRGARGVASASKWQEAGQLDEALWGLCRGSGKNPYQVCVDLAGPAYKCSCPSRKFPCKHALGLLLLWAEGAGARPGGAPPAFATEWLAGRAARAAPRPAGPGDPEAARKRGRQRAERVAAGLAELRRWLDDQVQQGLAAAQQAGHQPYDVMAARLVDAQAPTVASAVRRLGGVAGIGAHWADRLLGGLAMIRLLVEGHERLDTLPPALAATVRSRIGFPVAQEDVLATAPVRDRWQILGQVDSDEGAITTRRTWLLGAATGRFALVLSFAAPGQSLVADLVPGTVLDAELCFYPGAAPLRALVRERTGPPRPLTAPAGATGLRAALAGWSATLAGEPWRTDAPVLLAAVVPTADGYLTDPAGESLPLAPGHREPWWLLAAAGGAPATVAGEWSPSGLRPLAAWVGGRHVPAPPPVPDGAAGRPPELPADLLAAALVGTARRPWTADTVHIGDRTLSTAPTLLAAAATALTYRRAGITPATGHAPVEPAPAETEPPLPAAAGARLLRLLTDGAAPGGAQQAQELLAQWLAAAAAHGGHVPPETLPALLEAGRRNGAIRPALGRVAGLRGVWLAGMRPDWRWLRDEAPAAAAPTDPEVWETGTTGERLAYLSRLRGADPAAALALLRGTWATEAPEDRARFVGALDTGLSTADDAFLEEVLDDRRKEVREAALDLLQRLPGAALARRMAARAHAAVRLEGRLVVDPPAELTAELRRDGVAAQPARGTGVQAWLLEEIVAGTPLASWTAAFDRSPAAVLELARGHDWETPLLHGWAKAAIVQGDAEWATALVHNDTGDAARLREALRWDLHLLLPPADLARIAADFLRREDHLAHRLLAVHPGEWPDELAVAVVETIAHRARTDRHSWQLAELCRAAALAMPPRYASPVAALAEQLDQQQGDVSRVRPVADLARTLDFRYEMLQELR</sequence>
<comment type="caution">
    <text evidence="4">The sequence shown here is derived from an EMBL/GenBank/DDBJ whole genome shotgun (WGS) entry which is preliminary data.</text>
</comment>
<dbReference type="RefSeq" id="WP_203766408.1">
    <property type="nucleotide sequence ID" value="NZ_BAAAYJ010000009.1"/>
</dbReference>
<dbReference type="Pfam" id="PF04434">
    <property type="entry name" value="SWIM"/>
    <property type="match status" value="1"/>
</dbReference>
<dbReference type="InterPro" id="IPR007527">
    <property type="entry name" value="Znf_SWIM"/>
</dbReference>
<gene>
    <name evidence="4" type="ORF">Ani05nite_15800</name>
</gene>
<dbReference type="EMBL" id="BOMQ01000019">
    <property type="protein sequence ID" value="GIE48046.1"/>
    <property type="molecule type" value="Genomic_DNA"/>
</dbReference>
<name>A0A919JF54_9ACTN</name>